<protein>
    <submittedName>
        <fullName evidence="2">Uncharacterized protein</fullName>
    </submittedName>
</protein>
<keyword evidence="1" id="KW-0472">Membrane</keyword>
<accession>A0A9N8JM11</accession>
<name>A0A9N8JM11_9PEZI</name>
<sequence length="212" mass="23267">MFSLITVISITIPWNHGAFDGHDVTGHLAVTVGLGVFFVCLAGGTGLSAVLLTSANLTTIDNAVGKKKVWQLAVRIDDGIMAEEKAIAAAFSGIRAFATRMHTYAIVQTSPGANPYDSGMMQNWKQVMGPRWWEWVLPFNLQREDGQSRTTEITPAVAAALEEAGSQDMDLVMKERWSKMRLRQRGFWQLLAAAGAPLKTFATWNQARKEGI</sequence>
<keyword evidence="3" id="KW-1185">Reference proteome</keyword>
<keyword evidence="1" id="KW-1133">Transmembrane helix</keyword>
<keyword evidence="1" id="KW-0812">Transmembrane</keyword>
<evidence type="ECO:0000256" key="1">
    <source>
        <dbReference type="SAM" id="Phobius"/>
    </source>
</evidence>
<evidence type="ECO:0000313" key="3">
    <source>
        <dbReference type="Proteomes" id="UP000716446"/>
    </source>
</evidence>
<reference evidence="2" key="1">
    <citation type="submission" date="2020-06" db="EMBL/GenBank/DDBJ databases">
        <authorList>
            <person name="Onetto C."/>
        </authorList>
    </citation>
    <scope>NUCLEOTIDE SEQUENCE</scope>
</reference>
<gene>
    <name evidence="2" type="ORF">AWRI4619_LOCUS5865</name>
</gene>
<organism evidence="2 3">
    <name type="scientific">Aureobasidium vineae</name>
    <dbReference type="NCBI Taxonomy" id="2773715"/>
    <lineage>
        <taxon>Eukaryota</taxon>
        <taxon>Fungi</taxon>
        <taxon>Dikarya</taxon>
        <taxon>Ascomycota</taxon>
        <taxon>Pezizomycotina</taxon>
        <taxon>Dothideomycetes</taxon>
        <taxon>Dothideomycetidae</taxon>
        <taxon>Dothideales</taxon>
        <taxon>Saccotheciaceae</taxon>
        <taxon>Aureobasidium</taxon>
    </lineage>
</organism>
<dbReference type="EMBL" id="CAIJEN010000008">
    <property type="protein sequence ID" value="CAD0089794.1"/>
    <property type="molecule type" value="Genomic_DNA"/>
</dbReference>
<evidence type="ECO:0000313" key="2">
    <source>
        <dbReference type="EMBL" id="CAD0089794.1"/>
    </source>
</evidence>
<proteinExistence type="predicted"/>
<feature type="transmembrane region" description="Helical" evidence="1">
    <location>
        <begin position="28"/>
        <end position="52"/>
    </location>
</feature>
<dbReference type="Proteomes" id="UP000716446">
    <property type="component" value="Unassembled WGS sequence"/>
</dbReference>
<dbReference type="AlphaFoldDB" id="A0A9N8JM11"/>
<comment type="caution">
    <text evidence="2">The sequence shown here is derived from an EMBL/GenBank/DDBJ whole genome shotgun (WGS) entry which is preliminary data.</text>
</comment>